<feature type="domain" description="AMP-dependent synthetase/ligase" evidence="3">
    <location>
        <begin position="34"/>
        <end position="355"/>
    </location>
</feature>
<organism evidence="6 7">
    <name type="scientific">Macrophomina phaseolina</name>
    <dbReference type="NCBI Taxonomy" id="35725"/>
    <lineage>
        <taxon>Eukaryota</taxon>
        <taxon>Fungi</taxon>
        <taxon>Dikarya</taxon>
        <taxon>Ascomycota</taxon>
        <taxon>Pezizomycotina</taxon>
        <taxon>Dothideomycetes</taxon>
        <taxon>Dothideomycetes incertae sedis</taxon>
        <taxon>Botryosphaeriales</taxon>
        <taxon>Botryosphaeriaceae</taxon>
        <taxon>Macrophomina</taxon>
    </lineage>
</organism>
<proteinExistence type="predicted"/>
<dbReference type="InterPro" id="IPR000873">
    <property type="entry name" value="AMP-dep_synth/lig_dom"/>
</dbReference>
<evidence type="ECO:0000313" key="6">
    <source>
        <dbReference type="EMBL" id="KAH7042833.1"/>
    </source>
</evidence>
<reference evidence="6 7" key="1">
    <citation type="journal article" date="2021" name="Nat. Commun.">
        <title>Genetic determinants of endophytism in the Arabidopsis root mycobiome.</title>
        <authorList>
            <person name="Mesny F."/>
            <person name="Miyauchi S."/>
            <person name="Thiergart T."/>
            <person name="Pickel B."/>
            <person name="Atanasova L."/>
            <person name="Karlsson M."/>
            <person name="Huettel B."/>
            <person name="Barry K.W."/>
            <person name="Haridas S."/>
            <person name="Chen C."/>
            <person name="Bauer D."/>
            <person name="Andreopoulos W."/>
            <person name="Pangilinan J."/>
            <person name="LaButti K."/>
            <person name="Riley R."/>
            <person name="Lipzen A."/>
            <person name="Clum A."/>
            <person name="Drula E."/>
            <person name="Henrissat B."/>
            <person name="Kohler A."/>
            <person name="Grigoriev I.V."/>
            <person name="Martin F.M."/>
            <person name="Hacquard S."/>
        </authorList>
    </citation>
    <scope>NUCLEOTIDE SEQUENCE [LARGE SCALE GENOMIC DNA]</scope>
    <source>
        <strain evidence="6 7">MPI-SDFR-AT-0080</strain>
    </source>
</reference>
<accession>A0ABQ8G2N4</accession>
<gene>
    <name evidence="6" type="ORF">B0J12DRAFT_787919</name>
</gene>
<dbReference type="InterPro" id="IPR020845">
    <property type="entry name" value="AMP-binding_CS"/>
</dbReference>
<sequence length="1051" mass="114624">MARFVVPPIPRVVDRQVSNGDARIRTFPDLIRFNAENNPEHTFCVQAEKQSDGLGLRRITCLELIHSVAKCSQWLKDNVARTEAGNNSTVALFMDSDIGILLHLFALMSLGMPVVLLSARLSAPTIQHLLAETSTKAIVVSPRLTAAAKEATAGADVQICAARSYSEYLTECNSSEPPPALPDGDYKHLSDRDVLILHSSGSTGLPKPIYTSHAYLLSYATCYQFDHEHQALGLNVTTLPLYHGFGLVAPALSLGCGKTFTALPSFTVPNGPSTVELINLTNARSLMSVPTILEDICQLPHTHGIEALRRLDFVGCGGGPLKRVTGECLAAAGVRVVNSFGTTETGPLSVMFVPGPDYDWHFFRMRTDLNIELIRVPGSKREDDAAAAKQYHLRVVPPGWTTPFDVQDQLVTNPRHSMTDFRPVGRSDDLIVLATGEKVLASALAAAISEAENVGAVAVFGEGQPQVGVLVEAAPASLAENVDHFKSLIWPHIESVNDRMDEHARILSRDLVVMVPSGLSLPRSDKGAVLGKEACALFEHEISDAYRRLDDGAVADDIGLVFSVENLKAGLVDMVLHRLKWKTKPQALAPDADLFELGMDSVQATHLRRLILAAAREIPNAAQTVGRDFVYLHPSVAQMADALKHGGDDATVRPGQRQVLESFVNKYTANEPRCVVFLTGSTGSLGTHLLAHLAGLPEVSKIVCYNRPSRTSVHPKDRLQKALTEKRIDISQAHWEKISVLEGRASQPRLDLDEDTYFSLCCTVTHIVHNAWPMDFRRPLASFEPQFAALRNLLELAKSAAARHPGPLSVAASRFLFVSSIAVVGNYAATHGGRLVPETSVDAESCIGSLGYGQAKFVCEKIIEQSEAAGVETMYVRVGQMSGSSKSGYWNTEEHFPALLRTAQQLGTLPVIPGTFSWLPADYAAAAIAELALSAKPVYGAYQLENPIRQSWHDLMQDLTPQLGLSHLNHVPYADWLAQLRDLPDMDAEESPAKKLEAFFERDFVRMSGGEVVMDTSRMRAVSGTLRSMDAISPKLIERYVAYWRSIAFLA</sequence>
<keyword evidence="7" id="KW-1185">Reference proteome</keyword>
<keyword evidence="1" id="KW-0596">Phosphopantetheine</keyword>
<evidence type="ECO:0000259" key="4">
    <source>
        <dbReference type="Pfam" id="PF00550"/>
    </source>
</evidence>
<dbReference type="Pfam" id="PF07993">
    <property type="entry name" value="NAD_binding_4"/>
    <property type="match status" value="1"/>
</dbReference>
<dbReference type="InterPro" id="IPR009081">
    <property type="entry name" value="PP-bd_ACP"/>
</dbReference>
<dbReference type="Gene3D" id="3.40.50.720">
    <property type="entry name" value="NAD(P)-binding Rossmann-like Domain"/>
    <property type="match status" value="1"/>
</dbReference>
<dbReference type="PANTHER" id="PTHR43439:SF2">
    <property type="entry name" value="ENZYME, PUTATIVE (JCVI)-RELATED"/>
    <property type="match status" value="1"/>
</dbReference>
<dbReference type="InterPro" id="IPR036291">
    <property type="entry name" value="NAD(P)-bd_dom_sf"/>
</dbReference>
<feature type="domain" description="Carrier" evidence="4">
    <location>
        <begin position="584"/>
        <end position="611"/>
    </location>
</feature>
<dbReference type="Gene3D" id="1.10.1200.10">
    <property type="entry name" value="ACP-like"/>
    <property type="match status" value="1"/>
</dbReference>
<dbReference type="PROSITE" id="PS00455">
    <property type="entry name" value="AMP_BINDING"/>
    <property type="match status" value="1"/>
</dbReference>
<dbReference type="InterPro" id="IPR051414">
    <property type="entry name" value="Adenylate-forming_Reductase"/>
</dbReference>
<dbReference type="SUPFAM" id="SSF56801">
    <property type="entry name" value="Acetyl-CoA synthetase-like"/>
    <property type="match status" value="1"/>
</dbReference>
<dbReference type="Pfam" id="PF00550">
    <property type="entry name" value="PP-binding"/>
    <property type="match status" value="1"/>
</dbReference>
<dbReference type="InterPro" id="IPR013120">
    <property type="entry name" value="FAR_NAD-bd"/>
</dbReference>
<dbReference type="InterPro" id="IPR006162">
    <property type="entry name" value="Ppantetheine_attach_site"/>
</dbReference>
<dbReference type="Gene3D" id="3.40.50.12780">
    <property type="entry name" value="N-terminal domain of ligase-like"/>
    <property type="match status" value="1"/>
</dbReference>
<comment type="caution">
    <text evidence="6">The sequence shown here is derived from an EMBL/GenBank/DDBJ whole genome shotgun (WGS) entry which is preliminary data.</text>
</comment>
<dbReference type="InterPro" id="IPR036736">
    <property type="entry name" value="ACP-like_sf"/>
</dbReference>
<name>A0ABQ8G2N4_9PEZI</name>
<dbReference type="EMBL" id="JAGTJR010000024">
    <property type="protein sequence ID" value="KAH7042833.1"/>
    <property type="molecule type" value="Genomic_DNA"/>
</dbReference>
<keyword evidence="2" id="KW-0597">Phosphoprotein</keyword>
<dbReference type="Pfam" id="PF00501">
    <property type="entry name" value="AMP-binding"/>
    <property type="match status" value="1"/>
</dbReference>
<feature type="domain" description="Thioester reductase (TE)" evidence="5">
    <location>
        <begin position="678"/>
        <end position="928"/>
    </location>
</feature>
<evidence type="ECO:0000259" key="5">
    <source>
        <dbReference type="Pfam" id="PF07993"/>
    </source>
</evidence>
<evidence type="ECO:0000256" key="2">
    <source>
        <dbReference type="ARBA" id="ARBA00022553"/>
    </source>
</evidence>
<evidence type="ECO:0000256" key="1">
    <source>
        <dbReference type="ARBA" id="ARBA00022450"/>
    </source>
</evidence>
<protein>
    <submittedName>
        <fullName evidence="6">NRPS-like enzyme</fullName>
    </submittedName>
</protein>
<dbReference type="PROSITE" id="PS00012">
    <property type="entry name" value="PHOSPHOPANTETHEINE"/>
    <property type="match status" value="1"/>
</dbReference>
<dbReference type="SUPFAM" id="SSF51735">
    <property type="entry name" value="NAD(P)-binding Rossmann-fold domains"/>
    <property type="match status" value="1"/>
</dbReference>
<dbReference type="Pfam" id="PF23562">
    <property type="entry name" value="AMP-binding_C_3"/>
    <property type="match status" value="1"/>
</dbReference>
<evidence type="ECO:0000259" key="3">
    <source>
        <dbReference type="Pfam" id="PF00501"/>
    </source>
</evidence>
<dbReference type="Proteomes" id="UP000774617">
    <property type="component" value="Unassembled WGS sequence"/>
</dbReference>
<dbReference type="InterPro" id="IPR042099">
    <property type="entry name" value="ANL_N_sf"/>
</dbReference>
<evidence type="ECO:0000313" key="7">
    <source>
        <dbReference type="Proteomes" id="UP000774617"/>
    </source>
</evidence>
<dbReference type="PANTHER" id="PTHR43439">
    <property type="entry name" value="PHENYLACETATE-COENZYME A LIGASE"/>
    <property type="match status" value="1"/>
</dbReference>